<dbReference type="GO" id="GO:0042310">
    <property type="term" value="P:vasoconstriction"/>
    <property type="evidence" value="ECO:0007669"/>
    <property type="project" value="InterPro"/>
</dbReference>
<dbReference type="GO" id="GO:0060326">
    <property type="term" value="P:cell chemotaxis"/>
    <property type="evidence" value="ECO:0007669"/>
    <property type="project" value="TreeGrafter"/>
</dbReference>
<dbReference type="GO" id="GO:0007204">
    <property type="term" value="P:positive regulation of cytosolic calcium ion concentration"/>
    <property type="evidence" value="ECO:0007669"/>
    <property type="project" value="TreeGrafter"/>
</dbReference>
<evidence type="ECO:0000256" key="15">
    <source>
        <dbReference type="ARBA" id="ARBA00025423"/>
    </source>
</evidence>
<keyword evidence="4" id="KW-0597">Phosphoprotein</keyword>
<evidence type="ECO:0000256" key="5">
    <source>
        <dbReference type="ARBA" id="ARBA00022692"/>
    </source>
</evidence>
<comment type="function">
    <text evidence="15">Receptor for bradykinin. It is associated with G proteins that activate a phosphatidylinositol-calcium second messenger system.</text>
</comment>
<keyword evidence="11 17" id="KW-0675">Receptor</keyword>
<dbReference type="FunFam" id="1.20.1070.10:FF:000201">
    <property type="entry name" value="Bradykinin receptor B2"/>
    <property type="match status" value="1"/>
</dbReference>
<evidence type="ECO:0000256" key="14">
    <source>
        <dbReference type="ARBA" id="ARBA00023288"/>
    </source>
</evidence>
<feature type="transmembrane region" description="Helical" evidence="18">
    <location>
        <begin position="342"/>
        <end position="361"/>
    </location>
</feature>
<keyword evidence="5 17" id="KW-0812">Transmembrane</keyword>
<dbReference type="Pfam" id="PF00001">
    <property type="entry name" value="7tm_1"/>
    <property type="match status" value="1"/>
</dbReference>
<comment type="subcellular location">
    <subcellularLocation>
        <location evidence="1">Cell membrane</location>
        <topology evidence="1">Multi-pass membrane protein</topology>
    </subcellularLocation>
</comment>
<proteinExistence type="inferred from homology"/>
<accession>A0A9Q1IGN6</accession>
<feature type="transmembrane region" description="Helical" evidence="18">
    <location>
        <begin position="201"/>
        <end position="223"/>
    </location>
</feature>
<protein>
    <recommendedName>
        <fullName evidence="2">B2 bradykinin receptor</fullName>
    </recommendedName>
</protein>
<evidence type="ECO:0000256" key="12">
    <source>
        <dbReference type="ARBA" id="ARBA00023180"/>
    </source>
</evidence>
<dbReference type="GO" id="GO:0009897">
    <property type="term" value="C:external side of plasma membrane"/>
    <property type="evidence" value="ECO:0007669"/>
    <property type="project" value="TreeGrafter"/>
</dbReference>
<dbReference type="GO" id="GO:0004947">
    <property type="term" value="F:bradykinin receptor activity"/>
    <property type="evidence" value="ECO:0007669"/>
    <property type="project" value="InterPro"/>
</dbReference>
<dbReference type="PRINTS" id="PR00994">
    <property type="entry name" value="BRADYKINNB2R"/>
</dbReference>
<dbReference type="InterPro" id="IPR000276">
    <property type="entry name" value="GPCR_Rhodpsn"/>
</dbReference>
<dbReference type="InterPro" id="IPR050119">
    <property type="entry name" value="CCR1-9-like"/>
</dbReference>
<keyword evidence="12" id="KW-0325">Glycoprotein</keyword>
<dbReference type="PROSITE" id="PS50262">
    <property type="entry name" value="G_PROTEIN_RECEP_F1_2"/>
    <property type="match status" value="1"/>
</dbReference>
<evidence type="ECO:0000256" key="18">
    <source>
        <dbReference type="SAM" id="Phobius"/>
    </source>
</evidence>
<dbReference type="GO" id="GO:0019722">
    <property type="term" value="P:calcium-mediated signaling"/>
    <property type="evidence" value="ECO:0007669"/>
    <property type="project" value="TreeGrafter"/>
</dbReference>
<dbReference type="AlphaFoldDB" id="A0A9Q1IGN6"/>
<evidence type="ECO:0000313" key="21">
    <source>
        <dbReference type="Proteomes" id="UP001152622"/>
    </source>
</evidence>
<keyword evidence="6 18" id="KW-1133">Transmembrane helix</keyword>
<dbReference type="GO" id="GO:0019957">
    <property type="term" value="F:C-C chemokine binding"/>
    <property type="evidence" value="ECO:0007669"/>
    <property type="project" value="TreeGrafter"/>
</dbReference>
<comment type="subunit">
    <text evidence="16">Forms a complex with PECAM1 and GNAQ. Interacts with PECAM1.</text>
</comment>
<evidence type="ECO:0000256" key="4">
    <source>
        <dbReference type="ARBA" id="ARBA00022553"/>
    </source>
</evidence>
<evidence type="ECO:0000256" key="10">
    <source>
        <dbReference type="ARBA" id="ARBA00023157"/>
    </source>
</evidence>
<dbReference type="PANTHER" id="PTHR10489">
    <property type="entry name" value="CELL ADHESION MOLECULE"/>
    <property type="match status" value="1"/>
</dbReference>
<keyword evidence="8 18" id="KW-0472">Membrane</keyword>
<dbReference type="SUPFAM" id="SSF81321">
    <property type="entry name" value="Family A G protein-coupled receptor-like"/>
    <property type="match status" value="1"/>
</dbReference>
<dbReference type="PROSITE" id="PS00237">
    <property type="entry name" value="G_PROTEIN_RECEP_F1_1"/>
    <property type="match status" value="1"/>
</dbReference>
<evidence type="ECO:0000256" key="6">
    <source>
        <dbReference type="ARBA" id="ARBA00022989"/>
    </source>
</evidence>
<feature type="transmembrane region" description="Helical" evidence="18">
    <location>
        <begin position="252"/>
        <end position="274"/>
    </location>
</feature>
<evidence type="ECO:0000259" key="19">
    <source>
        <dbReference type="PROSITE" id="PS50262"/>
    </source>
</evidence>
<keyword evidence="9" id="KW-0564">Palmitate</keyword>
<keyword evidence="3" id="KW-1003">Cell membrane</keyword>
<gene>
    <name evidence="20" type="ORF">SKAU_G00334790</name>
</gene>
<name>A0A9Q1IGN6_SYNKA</name>
<dbReference type="PRINTS" id="PR00237">
    <property type="entry name" value="GPCRRHODOPSN"/>
</dbReference>
<evidence type="ECO:0000256" key="8">
    <source>
        <dbReference type="ARBA" id="ARBA00023136"/>
    </source>
</evidence>
<keyword evidence="10" id="KW-1015">Disulfide bond</keyword>
<dbReference type="GO" id="GO:0006939">
    <property type="term" value="P:smooth muscle contraction"/>
    <property type="evidence" value="ECO:0007669"/>
    <property type="project" value="InterPro"/>
</dbReference>
<feature type="transmembrane region" description="Helical" evidence="18">
    <location>
        <begin position="122"/>
        <end position="141"/>
    </location>
</feature>
<dbReference type="PRINTS" id="PR00425">
    <property type="entry name" value="BRADYKININR"/>
</dbReference>
<comment type="caution">
    <text evidence="20">The sequence shown here is derived from an EMBL/GenBank/DDBJ whole genome shotgun (WGS) entry which is preliminary data.</text>
</comment>
<keyword evidence="13 17" id="KW-0807">Transducer</keyword>
<evidence type="ECO:0000256" key="7">
    <source>
        <dbReference type="ARBA" id="ARBA00023040"/>
    </source>
</evidence>
<keyword evidence="7 17" id="KW-0297">G-protein coupled receptor</keyword>
<organism evidence="20 21">
    <name type="scientific">Synaphobranchus kaupii</name>
    <name type="common">Kaup's arrowtooth eel</name>
    <dbReference type="NCBI Taxonomy" id="118154"/>
    <lineage>
        <taxon>Eukaryota</taxon>
        <taxon>Metazoa</taxon>
        <taxon>Chordata</taxon>
        <taxon>Craniata</taxon>
        <taxon>Vertebrata</taxon>
        <taxon>Euteleostomi</taxon>
        <taxon>Actinopterygii</taxon>
        <taxon>Neopterygii</taxon>
        <taxon>Teleostei</taxon>
        <taxon>Anguilliformes</taxon>
        <taxon>Synaphobranchidae</taxon>
        <taxon>Synaphobranchus</taxon>
    </lineage>
</organism>
<dbReference type="InterPro" id="IPR000496">
    <property type="entry name" value="Brdyknn_rcpt"/>
</dbReference>
<evidence type="ECO:0000313" key="20">
    <source>
        <dbReference type="EMBL" id="KAJ8341188.1"/>
    </source>
</evidence>
<evidence type="ECO:0000256" key="13">
    <source>
        <dbReference type="ARBA" id="ARBA00023224"/>
    </source>
</evidence>
<evidence type="ECO:0000256" key="2">
    <source>
        <dbReference type="ARBA" id="ARBA00013512"/>
    </source>
</evidence>
<keyword evidence="21" id="KW-1185">Reference proteome</keyword>
<keyword evidence="14" id="KW-0449">Lipoprotein</keyword>
<dbReference type="InterPro" id="IPR001504">
    <property type="entry name" value="Brdyknn_2_rcpt"/>
</dbReference>
<evidence type="ECO:0000256" key="16">
    <source>
        <dbReference type="ARBA" id="ARBA00025954"/>
    </source>
</evidence>
<dbReference type="InterPro" id="IPR017452">
    <property type="entry name" value="GPCR_Rhodpsn_7TM"/>
</dbReference>
<feature type="domain" description="G-protein coupled receptors family 1 profile" evidence="19">
    <location>
        <begin position="102"/>
        <end position="358"/>
    </location>
</feature>
<dbReference type="EMBL" id="JAINUF010000015">
    <property type="protein sequence ID" value="KAJ8341188.1"/>
    <property type="molecule type" value="Genomic_DNA"/>
</dbReference>
<dbReference type="Proteomes" id="UP001152622">
    <property type="component" value="Chromosome 15"/>
</dbReference>
<dbReference type="PANTHER" id="PTHR10489:SF957">
    <property type="entry name" value="B2 BRADYKININ RECEPTOR"/>
    <property type="match status" value="1"/>
</dbReference>
<feature type="transmembrane region" description="Helical" evidence="18">
    <location>
        <begin position="295"/>
        <end position="322"/>
    </location>
</feature>
<evidence type="ECO:0000256" key="1">
    <source>
        <dbReference type="ARBA" id="ARBA00004651"/>
    </source>
</evidence>
<evidence type="ECO:0000256" key="9">
    <source>
        <dbReference type="ARBA" id="ARBA00023139"/>
    </source>
</evidence>
<sequence>MLNHCAEKECITPGRPAHKKPFRRGHISGLRRAQLDLDLHRFNQASCLMGSNTTEMATSALTPGNSTVPDGGHNNCSSEAWEWLYTMQPVYMLVICVLGIAGNIFVLSVFCLHKKSCTVAEIYLSNLAITDLVLVSCLPFWVCNVWNEFNWQFGPVMCRLVNVGIKMNMYCSIYSLVLVSFDRYMALVHTMSHGRMRRASYAKLSCLAIWGLGILMSIPVFMFRKVEYIEEYDVSACILVYPRFEVEVACDLLLITLGFLIPLSVISYCTCKIIQALRNQDLNKFSMVRTEKKATFLVLFVLLAFMFCWIPFHLVTFIDVLVRVMDLNGCNLITGLEISNQVFTYLAFGNSVLNPILYVIVGKNFRKKVKEVFKRTDQKMKKITGSSHSNQSATLKTFI</sequence>
<dbReference type="Gene3D" id="1.20.1070.10">
    <property type="entry name" value="Rhodopsin 7-helix transmembrane proteins"/>
    <property type="match status" value="1"/>
</dbReference>
<feature type="transmembrane region" description="Helical" evidence="18">
    <location>
        <begin position="161"/>
        <end position="181"/>
    </location>
</feature>
<reference evidence="20" key="1">
    <citation type="journal article" date="2023" name="Science">
        <title>Genome structures resolve the early diversification of teleost fishes.</title>
        <authorList>
            <person name="Parey E."/>
            <person name="Louis A."/>
            <person name="Montfort J."/>
            <person name="Bouchez O."/>
            <person name="Roques C."/>
            <person name="Iampietro C."/>
            <person name="Lluch J."/>
            <person name="Castinel A."/>
            <person name="Donnadieu C."/>
            <person name="Desvignes T."/>
            <person name="Floi Bucao C."/>
            <person name="Jouanno E."/>
            <person name="Wen M."/>
            <person name="Mejri S."/>
            <person name="Dirks R."/>
            <person name="Jansen H."/>
            <person name="Henkel C."/>
            <person name="Chen W.J."/>
            <person name="Zahm M."/>
            <person name="Cabau C."/>
            <person name="Klopp C."/>
            <person name="Thompson A.W."/>
            <person name="Robinson-Rechavi M."/>
            <person name="Braasch I."/>
            <person name="Lecointre G."/>
            <person name="Bobe J."/>
            <person name="Postlethwait J.H."/>
            <person name="Berthelot C."/>
            <person name="Roest Crollius H."/>
            <person name="Guiguen Y."/>
        </authorList>
    </citation>
    <scope>NUCLEOTIDE SEQUENCE</scope>
    <source>
        <strain evidence="20">WJC10195</strain>
    </source>
</reference>
<comment type="similarity">
    <text evidence="17">Belongs to the G-protein coupled receptor 1 family.</text>
</comment>
<feature type="transmembrane region" description="Helical" evidence="18">
    <location>
        <begin position="90"/>
        <end position="110"/>
    </location>
</feature>
<evidence type="ECO:0000256" key="17">
    <source>
        <dbReference type="RuleBase" id="RU000688"/>
    </source>
</evidence>
<dbReference type="OrthoDB" id="6076970at2759"/>
<dbReference type="GO" id="GO:0016493">
    <property type="term" value="F:C-C chemokine receptor activity"/>
    <property type="evidence" value="ECO:0007669"/>
    <property type="project" value="TreeGrafter"/>
</dbReference>
<dbReference type="GO" id="GO:0006955">
    <property type="term" value="P:immune response"/>
    <property type="evidence" value="ECO:0007669"/>
    <property type="project" value="TreeGrafter"/>
</dbReference>
<evidence type="ECO:0000256" key="11">
    <source>
        <dbReference type="ARBA" id="ARBA00023170"/>
    </source>
</evidence>
<evidence type="ECO:0000256" key="3">
    <source>
        <dbReference type="ARBA" id="ARBA00022475"/>
    </source>
</evidence>